<protein>
    <submittedName>
        <fullName evidence="1">Uncharacterized protein</fullName>
    </submittedName>
</protein>
<gene>
    <name evidence="1" type="ORF">QFC19_005299</name>
</gene>
<reference evidence="1" key="1">
    <citation type="submission" date="2023-04" db="EMBL/GenBank/DDBJ databases">
        <title>Draft Genome sequencing of Naganishia species isolated from polar environments using Oxford Nanopore Technology.</title>
        <authorList>
            <person name="Leo P."/>
            <person name="Venkateswaran K."/>
        </authorList>
    </citation>
    <scope>NUCLEOTIDE SEQUENCE</scope>
    <source>
        <strain evidence="1">MNA-CCFEE 5261</strain>
    </source>
</reference>
<comment type="caution">
    <text evidence="1">The sequence shown here is derived from an EMBL/GenBank/DDBJ whole genome shotgun (WGS) entry which is preliminary data.</text>
</comment>
<keyword evidence="2" id="KW-1185">Reference proteome</keyword>
<accession>A0ACC2VQK0</accession>
<sequence>MNSQAQLNPTKLSILSVPRTRYWIFVSSILCLLYQESAKGDEGDSLCESDEDSDNPMGFGGNLREGTPVDNLSRQGKNSNESDSDSESSLEIQDNDYDDQDNYFFHIAFTPEECTIICSKSKADKLFRKPLQLCQQLGYNDVQLIHETYINLQMDSDGSDKSLQIIKLTQPLSENGISLFFISSHFGDIVLIPHRYKEKVLDILTEKRYQFSDLSNSFIISNVGTSQVKELASLEWLKENHTRPLINTNIKLLLTGSRSGEVTNTIVKSATIIATDKVPPYFSITRTSINEVSLILPKSPKKRAALGFSSRDTIGSEQDVIIPIIVDLSLLPFDSPGIVAGLASKIMLGVEKLPHAVSYPFEMNYLSMARAGIIMIPQENVMFVSKVLNDDIDE</sequence>
<dbReference type="Proteomes" id="UP001241377">
    <property type="component" value="Unassembled WGS sequence"/>
</dbReference>
<evidence type="ECO:0000313" key="1">
    <source>
        <dbReference type="EMBL" id="KAJ9101329.1"/>
    </source>
</evidence>
<dbReference type="EMBL" id="JASBWR010000059">
    <property type="protein sequence ID" value="KAJ9101329.1"/>
    <property type="molecule type" value="Genomic_DNA"/>
</dbReference>
<name>A0ACC2VQK0_9TREE</name>
<proteinExistence type="predicted"/>
<organism evidence="1 2">
    <name type="scientific">Naganishia cerealis</name>
    <dbReference type="NCBI Taxonomy" id="610337"/>
    <lineage>
        <taxon>Eukaryota</taxon>
        <taxon>Fungi</taxon>
        <taxon>Dikarya</taxon>
        <taxon>Basidiomycota</taxon>
        <taxon>Agaricomycotina</taxon>
        <taxon>Tremellomycetes</taxon>
        <taxon>Filobasidiales</taxon>
        <taxon>Filobasidiaceae</taxon>
        <taxon>Naganishia</taxon>
    </lineage>
</organism>
<evidence type="ECO:0000313" key="2">
    <source>
        <dbReference type="Proteomes" id="UP001241377"/>
    </source>
</evidence>